<dbReference type="GO" id="GO:0000978">
    <property type="term" value="F:RNA polymerase II cis-regulatory region sequence-specific DNA binding"/>
    <property type="evidence" value="ECO:0007669"/>
    <property type="project" value="TreeGrafter"/>
</dbReference>
<dbReference type="PANTHER" id="PTHR24388">
    <property type="entry name" value="ZINC FINGER PROTEIN"/>
    <property type="match status" value="1"/>
</dbReference>
<evidence type="ECO:0000256" key="6">
    <source>
        <dbReference type="ARBA" id="ARBA00023242"/>
    </source>
</evidence>
<protein>
    <submittedName>
        <fullName evidence="11">C2H2-type domain-containing protein</fullName>
    </submittedName>
</protein>
<evidence type="ECO:0000256" key="1">
    <source>
        <dbReference type="ARBA" id="ARBA00004123"/>
    </source>
</evidence>
<evidence type="ECO:0000256" key="5">
    <source>
        <dbReference type="ARBA" id="ARBA00022833"/>
    </source>
</evidence>
<evidence type="ECO:0000256" key="3">
    <source>
        <dbReference type="ARBA" id="ARBA00022737"/>
    </source>
</evidence>
<feature type="region of interest" description="Disordered" evidence="8">
    <location>
        <begin position="1"/>
        <end position="30"/>
    </location>
</feature>
<reference evidence="11" key="1">
    <citation type="submission" date="2022-11" db="UniProtKB">
        <authorList>
            <consortium name="WormBaseParasite"/>
        </authorList>
    </citation>
    <scope>IDENTIFICATION</scope>
</reference>
<dbReference type="PROSITE" id="PS00028">
    <property type="entry name" value="ZINC_FINGER_C2H2_1"/>
    <property type="match status" value="2"/>
</dbReference>
<evidence type="ECO:0000313" key="10">
    <source>
        <dbReference type="Proteomes" id="UP000887540"/>
    </source>
</evidence>
<evidence type="ECO:0000313" key="11">
    <source>
        <dbReference type="WBParaSite" id="ACRNAN_Path_568.g2125.t1"/>
    </source>
</evidence>
<accession>A0A914C8H6</accession>
<dbReference type="InterPro" id="IPR036770">
    <property type="entry name" value="Ankyrin_rpt-contain_sf"/>
</dbReference>
<dbReference type="Gene3D" id="3.30.160.60">
    <property type="entry name" value="Classic Zinc Finger"/>
    <property type="match status" value="2"/>
</dbReference>
<dbReference type="InterPro" id="IPR050527">
    <property type="entry name" value="Snail/Krueppel_Znf"/>
</dbReference>
<organism evidence="10 11">
    <name type="scientific">Acrobeloides nanus</name>
    <dbReference type="NCBI Taxonomy" id="290746"/>
    <lineage>
        <taxon>Eukaryota</taxon>
        <taxon>Metazoa</taxon>
        <taxon>Ecdysozoa</taxon>
        <taxon>Nematoda</taxon>
        <taxon>Chromadorea</taxon>
        <taxon>Rhabditida</taxon>
        <taxon>Tylenchina</taxon>
        <taxon>Cephalobomorpha</taxon>
        <taxon>Cephaloboidea</taxon>
        <taxon>Cephalobidae</taxon>
        <taxon>Acrobeloides</taxon>
    </lineage>
</organism>
<evidence type="ECO:0000256" key="2">
    <source>
        <dbReference type="ARBA" id="ARBA00022723"/>
    </source>
</evidence>
<dbReference type="FunFam" id="3.30.160.60:FF:000446">
    <property type="entry name" value="Zinc finger protein"/>
    <property type="match status" value="1"/>
</dbReference>
<comment type="subcellular location">
    <subcellularLocation>
        <location evidence="1">Nucleus</location>
    </subcellularLocation>
</comment>
<dbReference type="PANTHER" id="PTHR24388:SF54">
    <property type="entry name" value="PROTEIN ESCARGOT"/>
    <property type="match status" value="1"/>
</dbReference>
<evidence type="ECO:0000256" key="7">
    <source>
        <dbReference type="PROSITE-ProRule" id="PRU00042"/>
    </source>
</evidence>
<dbReference type="WBParaSite" id="ACRNAN_Path_568.g2125.t1">
    <property type="protein sequence ID" value="ACRNAN_Path_568.g2125.t1"/>
    <property type="gene ID" value="ACRNAN_Path_568.g2125"/>
</dbReference>
<dbReference type="AlphaFoldDB" id="A0A914C8H6"/>
<keyword evidence="4 7" id="KW-0863">Zinc-finger</keyword>
<feature type="domain" description="C2H2-type" evidence="9">
    <location>
        <begin position="371"/>
        <end position="398"/>
    </location>
</feature>
<proteinExistence type="predicted"/>
<feature type="compositionally biased region" description="Polar residues" evidence="8">
    <location>
        <begin position="10"/>
        <end position="19"/>
    </location>
</feature>
<dbReference type="Gene3D" id="1.25.40.20">
    <property type="entry name" value="Ankyrin repeat-containing domain"/>
    <property type="match status" value="1"/>
</dbReference>
<dbReference type="SMART" id="SM00355">
    <property type="entry name" value="ZnF_C2H2"/>
    <property type="match status" value="4"/>
</dbReference>
<dbReference type="Proteomes" id="UP000887540">
    <property type="component" value="Unplaced"/>
</dbReference>
<dbReference type="PROSITE" id="PS50157">
    <property type="entry name" value="ZINC_FINGER_C2H2_2"/>
    <property type="match status" value="1"/>
</dbReference>
<dbReference type="Pfam" id="PF00096">
    <property type="entry name" value="zf-C2H2"/>
    <property type="match status" value="1"/>
</dbReference>
<evidence type="ECO:0000259" key="9">
    <source>
        <dbReference type="PROSITE" id="PS50157"/>
    </source>
</evidence>
<evidence type="ECO:0000256" key="4">
    <source>
        <dbReference type="ARBA" id="ARBA00022771"/>
    </source>
</evidence>
<dbReference type="GO" id="GO:0008270">
    <property type="term" value="F:zinc ion binding"/>
    <property type="evidence" value="ECO:0007669"/>
    <property type="project" value="UniProtKB-KW"/>
</dbReference>
<sequence length="538" mass="61394">MKSATLVSRIPQTSNSSARQYPKIAPRPSTSHAQNVGYIISGATFGPNTQFVDANGNPVMFVQAGSSDETIVTHSYTQPVQYPSSSHAYSSASTSQHEFNEFVRSCPECKEKFPTLKALKSHIDKCLITSFENEVINTMTSLPNLQLEGDYDSSFIHRPLLEDEMGSPELATMEPIRQEHRYDTEPTDIFDDFPELESNFNDIDDALESQTSGSPADFDLKPSPKRLAQIRKRKLAEDIKLSQLNGFRDRINDDILLVENTQTVESRKGLKLLVSVKRPKIIKSEQIPGPSSSMEQEEDDELDILQRPSTSKNEDLLETGVNRTRYKVIGALANADTTANDVKMECPTCGLRLYKHNFSAHYRIHTGDLPYDCKYCDKKFRTTSAQKVHMRCHTGEKPYQCPKCPYACITKRNLDRHIINNHVRKNADGTTNQPRFRKSKYYRPETDFRIETGQEEPEEYFVMYDANNFNEALEAVENNDLRKLKRILNHYLVRAQDQEGTSILRYAVMKGRQDIVNYLLESYGDSLRDQIEEIPAKE</sequence>
<keyword evidence="6" id="KW-0539">Nucleus</keyword>
<dbReference type="GO" id="GO:0000122">
    <property type="term" value="P:negative regulation of transcription by RNA polymerase II"/>
    <property type="evidence" value="ECO:0007669"/>
    <property type="project" value="UniProtKB-ARBA"/>
</dbReference>
<keyword evidence="10" id="KW-1185">Reference proteome</keyword>
<keyword evidence="5" id="KW-0862">Zinc</keyword>
<dbReference type="SUPFAM" id="SSF57667">
    <property type="entry name" value="beta-beta-alpha zinc fingers"/>
    <property type="match status" value="1"/>
</dbReference>
<dbReference type="GO" id="GO:0005634">
    <property type="term" value="C:nucleus"/>
    <property type="evidence" value="ECO:0007669"/>
    <property type="project" value="UniProtKB-SubCell"/>
</dbReference>
<dbReference type="InterPro" id="IPR036236">
    <property type="entry name" value="Znf_C2H2_sf"/>
</dbReference>
<dbReference type="InterPro" id="IPR013087">
    <property type="entry name" value="Znf_C2H2_type"/>
</dbReference>
<evidence type="ECO:0000256" key="8">
    <source>
        <dbReference type="SAM" id="MobiDB-lite"/>
    </source>
</evidence>
<name>A0A914C8H6_9BILA</name>
<dbReference type="GO" id="GO:0000981">
    <property type="term" value="F:DNA-binding transcription factor activity, RNA polymerase II-specific"/>
    <property type="evidence" value="ECO:0007669"/>
    <property type="project" value="TreeGrafter"/>
</dbReference>
<keyword evidence="2" id="KW-0479">Metal-binding</keyword>
<keyword evidence="3" id="KW-0677">Repeat</keyword>